<evidence type="ECO:0000313" key="1">
    <source>
        <dbReference type="EMBL" id="AUN30556.1"/>
    </source>
</evidence>
<organism evidence="1 2">
    <name type="scientific">Niveispirillum cyanobacteriorum</name>
    <dbReference type="NCBI Taxonomy" id="1612173"/>
    <lineage>
        <taxon>Bacteria</taxon>
        <taxon>Pseudomonadati</taxon>
        <taxon>Pseudomonadota</taxon>
        <taxon>Alphaproteobacteria</taxon>
        <taxon>Rhodospirillales</taxon>
        <taxon>Azospirillaceae</taxon>
        <taxon>Niveispirillum</taxon>
    </lineage>
</organism>
<dbReference type="Proteomes" id="UP000234752">
    <property type="component" value="Chromosome eg_1"/>
</dbReference>
<dbReference type="EMBL" id="CP025611">
    <property type="protein sequence ID" value="AUN30556.1"/>
    <property type="molecule type" value="Genomic_DNA"/>
</dbReference>
<name>A0A2K9NDE8_9PROT</name>
<dbReference type="RefSeq" id="WP_102112238.1">
    <property type="nucleotide sequence ID" value="NZ_BMGN01000002.1"/>
</dbReference>
<accession>A0A2K9NDE8</accession>
<gene>
    <name evidence="1" type="ORF">C0V82_10140</name>
</gene>
<keyword evidence="2" id="KW-1185">Reference proteome</keyword>
<proteinExistence type="predicted"/>
<protein>
    <submittedName>
        <fullName evidence="1">Uncharacterized protein</fullName>
    </submittedName>
</protein>
<dbReference type="OrthoDB" id="7310260at2"/>
<reference evidence="1 2" key="1">
    <citation type="submission" date="2017-12" db="EMBL/GenBank/DDBJ databases">
        <title>Genomes of bacteria within cyanobacterial aggregates.</title>
        <authorList>
            <person name="Cai H."/>
        </authorList>
    </citation>
    <scope>NUCLEOTIDE SEQUENCE [LARGE SCALE GENOMIC DNA]</scope>
    <source>
        <strain evidence="1 2">TH16</strain>
    </source>
</reference>
<dbReference type="PROSITE" id="PS51257">
    <property type="entry name" value="PROKAR_LIPOPROTEIN"/>
    <property type="match status" value="1"/>
</dbReference>
<evidence type="ECO:0000313" key="2">
    <source>
        <dbReference type="Proteomes" id="UP000234752"/>
    </source>
</evidence>
<sequence length="106" mass="11266">MLIQTRSALLLASLALLPAPAFAACAINTAPSVPDGATAAPAEMNQAQDAVKAYIVETQEYLSCLEAEAKGNFTPEITARYNEATSRMSTLAMQLNSQLRSFKSRG</sequence>
<dbReference type="AlphaFoldDB" id="A0A2K9NDE8"/>
<dbReference type="KEGG" id="ncb:C0V82_10140"/>